<name>A0A3P8C5W2_HELPZ</name>
<reference evidence="4" key="2">
    <citation type="submission" date="2019-09" db="UniProtKB">
        <authorList>
            <consortium name="WormBaseParasite"/>
        </authorList>
    </citation>
    <scope>IDENTIFICATION</scope>
</reference>
<evidence type="ECO:0000313" key="3">
    <source>
        <dbReference type="Proteomes" id="UP000050761"/>
    </source>
</evidence>
<dbReference type="EMBL" id="UZAH01026357">
    <property type="protein sequence ID" value="VDO79422.1"/>
    <property type="molecule type" value="Genomic_DNA"/>
</dbReference>
<dbReference type="Gene3D" id="2.60.40.1660">
    <property type="entry name" value="Na, k-atpase alpha subunit"/>
    <property type="match status" value="1"/>
</dbReference>
<keyword evidence="1" id="KW-0472">Membrane</keyword>
<keyword evidence="3" id="KW-1185">Reference proteome</keyword>
<dbReference type="InterPro" id="IPR038702">
    <property type="entry name" value="Na/K_ATPase_sub_beta_sf"/>
</dbReference>
<evidence type="ECO:0000313" key="4">
    <source>
        <dbReference type="WBParaSite" id="HPBE_0000914501-mRNA-1"/>
    </source>
</evidence>
<feature type="transmembrane region" description="Helical" evidence="1">
    <location>
        <begin position="75"/>
        <end position="97"/>
    </location>
</feature>
<keyword evidence="1" id="KW-0812">Transmembrane</keyword>
<protein>
    <submittedName>
        <fullName evidence="4">Amiloride-sensitive sodium channel</fullName>
    </submittedName>
</protein>
<evidence type="ECO:0000313" key="2">
    <source>
        <dbReference type="EMBL" id="VDO79422.1"/>
    </source>
</evidence>
<evidence type="ECO:0000256" key="1">
    <source>
        <dbReference type="SAM" id="Phobius"/>
    </source>
</evidence>
<proteinExistence type="predicted"/>
<gene>
    <name evidence="2" type="ORF">HPBE_LOCUS9146</name>
</gene>
<dbReference type="Proteomes" id="UP000050761">
    <property type="component" value="Unassembled WGS sequence"/>
</dbReference>
<dbReference type="OrthoDB" id="5912413at2759"/>
<dbReference type="WBParaSite" id="HPBE_0000914501-mRNA-1">
    <property type="protein sequence ID" value="HPBE_0000914501-mRNA-1"/>
    <property type="gene ID" value="HPBE_0000914501"/>
</dbReference>
<accession>A0A3P8C5W2</accession>
<organism evidence="2">
    <name type="scientific">Heligmosomoides polygyrus</name>
    <name type="common">Parasitic roundworm</name>
    <dbReference type="NCBI Taxonomy" id="6339"/>
    <lineage>
        <taxon>Eukaryota</taxon>
        <taxon>Metazoa</taxon>
        <taxon>Ecdysozoa</taxon>
        <taxon>Nematoda</taxon>
        <taxon>Chromadorea</taxon>
        <taxon>Rhabditida</taxon>
        <taxon>Rhabditina</taxon>
        <taxon>Rhabditomorpha</taxon>
        <taxon>Strongyloidea</taxon>
        <taxon>Heligmosomidae</taxon>
        <taxon>Heligmosomoides</taxon>
    </lineage>
</organism>
<sequence length="285" mass="31965">MNGGVYILPIICLARRIRPLKPGEWQLGAGGKTPLRLSVGTKVGKLVMGQYGLSAVPIAFREVLYDLHLRKNQRFFCLGATLLLCILVLVLFLFLLICFNRVIKKLEVEQNEINQGLRMVPDFDSRSGNGIVSLARDKVAKARYVESIQEYLEGPFTLRIERFDGMYNGQPSHAWCRFPLEVFDAAGCTALNRYGFDNGEPCFLFELKLYDQITMRKNAGVKVISALGDRSMAGFPVNKIPSRTISDSKGRDVSDENGETLYDQPALVSEREMCEATISFTCNFL</sequence>
<dbReference type="AlphaFoldDB" id="A0A3P8C5W2"/>
<keyword evidence="1" id="KW-1133">Transmembrane helix</keyword>
<reference evidence="2 3" key="1">
    <citation type="submission" date="2018-11" db="EMBL/GenBank/DDBJ databases">
        <authorList>
            <consortium name="Pathogen Informatics"/>
        </authorList>
    </citation>
    <scope>NUCLEOTIDE SEQUENCE [LARGE SCALE GENOMIC DNA]</scope>
</reference>